<evidence type="ECO:0000313" key="3">
    <source>
        <dbReference type="Proteomes" id="UP000546464"/>
    </source>
</evidence>
<proteinExistence type="predicted"/>
<dbReference type="Gene3D" id="3.20.20.80">
    <property type="entry name" value="Glycosidases"/>
    <property type="match status" value="1"/>
</dbReference>
<organism evidence="2 3">
    <name type="scientific">Ruficoccus amylovorans</name>
    <dbReference type="NCBI Taxonomy" id="1804625"/>
    <lineage>
        <taxon>Bacteria</taxon>
        <taxon>Pseudomonadati</taxon>
        <taxon>Verrucomicrobiota</taxon>
        <taxon>Opitutia</taxon>
        <taxon>Puniceicoccales</taxon>
        <taxon>Cerasicoccaceae</taxon>
        <taxon>Ruficoccus</taxon>
    </lineage>
</organism>
<keyword evidence="1" id="KW-0732">Signal</keyword>
<dbReference type="EMBL" id="JACHVB010000054">
    <property type="protein sequence ID" value="MBC2595879.1"/>
    <property type="molecule type" value="Genomic_DNA"/>
</dbReference>
<sequence length="766" mass="85453">MKKKKLLLPLCILSTVTVWNVATVGGEDKGGKEPSPTLIFEESEDYKAVDMSHPSVKAGSALDLSGLVDAPAGQYGRLTVNEQGKFAFETDPTAFRLFGYNKIPEGIWRDVSDEEFEQNAINYAQAARAQGYNMVRLHGIDLWLMRDTSADLEFNPQILDRFDRIVAELKKQGIYVHYVVMSYLHYDVLNRENYWNRMDENYMHKLMFAIGRGDERERFSEGASRLLNHVNPYTGLAWKDDPAVAIVECFNEMYLGISEINSVAIDYPDEYRLFVNKWAEWLNKRYEGKTEAELPEWVSGIDLQNPPVPGVGGEYEAAKDDYGRFLYDCVVETNTWGQDTLRQIGYDGLVTNTYNGLYGAAAAWSSLPVADTHNYFEHPYGPSERRSVGQRSSINTPWCFPSIAASRLYGRPFTVSEYNYPFWNQFQYEMPLTFGAYAAFQGFDSLEVYEASVYLNLDNQRLGSFNVGVSPVQRGGEFLTAMLYKRGDVAPANNRVALLIPEEFLFTDGNSLKGVSSQQNKLSLMTGFSLIFPSLSPSVEISEDIYPDLILLPSGTTGIKSTGWSTEMLSDYVIENSALAETVDDLKWEGILPDNNLTDLDKGIYQSDTGEITLRRDAFEITVITPKTEAVAMLAGNNRKLGALTIKSTDTKGLFGVTAVDNCPLVESERLVLVVATEVVNTGMELTSDRITCLQLGTAPVLMKTVNFSIGLSHQAADQLRCFALRIDGERMQEIPLTVGDGHVTLEVDTAALADGPTPFFELTTD</sequence>
<evidence type="ECO:0000313" key="2">
    <source>
        <dbReference type="EMBL" id="MBC2595879.1"/>
    </source>
</evidence>
<evidence type="ECO:0000256" key="1">
    <source>
        <dbReference type="SAM" id="SignalP"/>
    </source>
</evidence>
<protein>
    <recommendedName>
        <fullName evidence="4">Glycoside hydrolase family 5 domain-containing protein</fullName>
    </recommendedName>
</protein>
<accession>A0A842HHS5</accession>
<evidence type="ECO:0008006" key="4">
    <source>
        <dbReference type="Google" id="ProtNLM"/>
    </source>
</evidence>
<name>A0A842HHS5_9BACT</name>
<dbReference type="RefSeq" id="WP_185676813.1">
    <property type="nucleotide sequence ID" value="NZ_JACHVB010000054.1"/>
</dbReference>
<reference evidence="2 3" key="1">
    <citation type="submission" date="2020-07" db="EMBL/GenBank/DDBJ databases">
        <authorList>
            <person name="Feng X."/>
        </authorList>
    </citation>
    <scope>NUCLEOTIDE SEQUENCE [LARGE SCALE GENOMIC DNA]</scope>
    <source>
        <strain evidence="2 3">JCM31066</strain>
    </source>
</reference>
<keyword evidence="3" id="KW-1185">Reference proteome</keyword>
<dbReference type="SUPFAM" id="SSF51445">
    <property type="entry name" value="(Trans)glycosidases"/>
    <property type="match status" value="1"/>
</dbReference>
<comment type="caution">
    <text evidence="2">The sequence shown here is derived from an EMBL/GenBank/DDBJ whole genome shotgun (WGS) entry which is preliminary data.</text>
</comment>
<dbReference type="AlphaFoldDB" id="A0A842HHS5"/>
<gene>
    <name evidence="2" type="ORF">H5P28_16565</name>
</gene>
<feature type="chain" id="PRO_5032485146" description="Glycoside hydrolase family 5 domain-containing protein" evidence="1">
    <location>
        <begin position="22"/>
        <end position="766"/>
    </location>
</feature>
<dbReference type="InterPro" id="IPR017853">
    <property type="entry name" value="GH"/>
</dbReference>
<dbReference type="Proteomes" id="UP000546464">
    <property type="component" value="Unassembled WGS sequence"/>
</dbReference>
<feature type="signal peptide" evidence="1">
    <location>
        <begin position="1"/>
        <end position="21"/>
    </location>
</feature>